<dbReference type="GO" id="GO:0015031">
    <property type="term" value="P:protein transport"/>
    <property type="evidence" value="ECO:0007669"/>
    <property type="project" value="UniProtKB-KW"/>
</dbReference>
<reference evidence="14" key="4">
    <citation type="journal article" date="2015" name="PLoS ONE">
        <title>Comprehensive Evaluation of Toxoplasma gondii VEG and Neospora caninum LIV Genomes with Tachyzoite Stage Transcriptome and Proteome Defines Novel Transcript Features.</title>
        <authorList>
            <person name="Ramaprasad A."/>
            <person name="Mourier T."/>
            <person name="Naeem R."/>
            <person name="Malas T.B."/>
            <person name="Moussa E."/>
            <person name="Panigrahi A."/>
            <person name="Vermont S.J."/>
            <person name="Otto T.D."/>
            <person name="Wastling J."/>
            <person name="Pain A."/>
        </authorList>
    </citation>
    <scope>NUCLEOTIDE SEQUENCE</scope>
    <source>
        <strain evidence="14">Liverpool</strain>
    </source>
</reference>
<evidence type="ECO:0000256" key="1">
    <source>
        <dbReference type="ARBA" id="ARBA00004477"/>
    </source>
</evidence>
<evidence type="ECO:0000256" key="8">
    <source>
        <dbReference type="ARBA" id="ARBA00022989"/>
    </source>
</evidence>
<dbReference type="InterPro" id="IPR029058">
    <property type="entry name" value="AB_hydrolase_fold"/>
</dbReference>
<feature type="region of interest" description="Disordered" evidence="10">
    <location>
        <begin position="1391"/>
        <end position="1444"/>
    </location>
</feature>
<feature type="region of interest" description="Disordered" evidence="10">
    <location>
        <begin position="1113"/>
        <end position="1132"/>
    </location>
</feature>
<feature type="compositionally biased region" description="Basic and acidic residues" evidence="10">
    <location>
        <begin position="1793"/>
        <end position="1802"/>
    </location>
</feature>
<dbReference type="Proteomes" id="UP000007494">
    <property type="component" value="Chromosome VIIa"/>
</dbReference>
<keyword evidence="6" id="KW-0256">Endoplasmic reticulum</keyword>
<dbReference type="PANTHER" id="PTHR15495">
    <property type="entry name" value="NEGATIVE REGULATOR OF VESICLE FORMATION-RELATED"/>
    <property type="match status" value="1"/>
</dbReference>
<feature type="transmembrane region" description="Helical" evidence="11">
    <location>
        <begin position="2029"/>
        <end position="2051"/>
    </location>
</feature>
<feature type="transmembrane region" description="Helical" evidence="11">
    <location>
        <begin position="1529"/>
        <end position="1554"/>
    </location>
</feature>
<feature type="domain" description="GPI inositol-deacylase PGAP1-like alpha/beta" evidence="12">
    <location>
        <begin position="240"/>
        <end position="392"/>
    </location>
</feature>
<comment type="subcellular location">
    <subcellularLocation>
        <location evidence="1">Endoplasmic reticulum membrane</location>
        <topology evidence="1">Multi-pass membrane protein</topology>
    </subcellularLocation>
</comment>
<feature type="region of interest" description="Disordered" evidence="10">
    <location>
        <begin position="955"/>
        <end position="989"/>
    </location>
</feature>
<feature type="compositionally biased region" description="Polar residues" evidence="10">
    <location>
        <begin position="1"/>
        <end position="26"/>
    </location>
</feature>
<evidence type="ECO:0000256" key="10">
    <source>
        <dbReference type="SAM" id="MobiDB-lite"/>
    </source>
</evidence>
<evidence type="ECO:0000259" key="12">
    <source>
        <dbReference type="Pfam" id="PF07819"/>
    </source>
</evidence>
<dbReference type="InterPro" id="IPR012908">
    <property type="entry name" value="PGAP1-ab_dom-like"/>
</dbReference>
<feature type="region of interest" description="Disordered" evidence="10">
    <location>
        <begin position="291"/>
        <end position="312"/>
    </location>
</feature>
<reference evidence="15" key="3">
    <citation type="journal article" date="2012" name="PLoS Pathog.">
        <title>Comparative genomics of the apicomplexan parasites Toxoplasma gondii and Neospora caninum: Coccidia differing in host range and transmission strategy.</title>
        <authorList>
            <person name="Reid A.J."/>
            <person name="Vermont S.J."/>
            <person name="Cotton J.A."/>
            <person name="Harris D."/>
            <person name="Hill-Cawthorne G.A."/>
            <person name="Konen-Waisman S."/>
            <person name="Latham S.M."/>
            <person name="Mourier T."/>
            <person name="Norton R."/>
            <person name="Quail M.A."/>
            <person name="Sanders M."/>
            <person name="Shanmugam D."/>
            <person name="Sohal A."/>
            <person name="Wasmuth J.D."/>
            <person name="Brunk B."/>
            <person name="Grigg M.E."/>
            <person name="Howard J.C."/>
            <person name="Parkinson J."/>
            <person name="Roos D.S."/>
            <person name="Trees A.J."/>
            <person name="Berriman M."/>
            <person name="Pain A."/>
            <person name="Wastling J.M."/>
        </authorList>
    </citation>
    <scope>NUCLEOTIDE SEQUENCE [LARGE SCALE GENOMIC DNA]</scope>
    <source>
        <strain evidence="15">Liverpool</strain>
    </source>
</reference>
<feature type="transmembrane region" description="Helical" evidence="11">
    <location>
        <begin position="1811"/>
        <end position="1828"/>
    </location>
</feature>
<feature type="region of interest" description="Disordered" evidence="10">
    <location>
        <begin position="1741"/>
        <end position="1763"/>
    </location>
</feature>
<dbReference type="InParanoid" id="F0VEY1"/>
<feature type="region of interest" description="Disordered" evidence="10">
    <location>
        <begin position="844"/>
        <end position="868"/>
    </location>
</feature>
<keyword evidence="8 11" id="KW-1133">Transmembrane helix</keyword>
<evidence type="ECO:0000256" key="9">
    <source>
        <dbReference type="ARBA" id="ARBA00023136"/>
    </source>
</evidence>
<keyword evidence="9 11" id="KW-0472">Membrane</keyword>
<evidence type="ECO:0000256" key="7">
    <source>
        <dbReference type="ARBA" id="ARBA00022927"/>
    </source>
</evidence>
<feature type="transmembrane region" description="Helical" evidence="11">
    <location>
        <begin position="1834"/>
        <end position="1852"/>
    </location>
</feature>
<feature type="compositionally biased region" description="Basic and acidic residues" evidence="10">
    <location>
        <begin position="94"/>
        <end position="119"/>
    </location>
</feature>
<feature type="transmembrane region" description="Helical" evidence="11">
    <location>
        <begin position="1616"/>
        <end position="1641"/>
    </location>
</feature>
<dbReference type="PANTHER" id="PTHR15495:SF7">
    <property type="entry name" value="GPI INOSITOL-DEACYLASE"/>
    <property type="match status" value="1"/>
</dbReference>
<dbReference type="EMBL" id="FR823388">
    <property type="protein sequence ID" value="CBZ52275.1"/>
    <property type="molecule type" value="Genomic_DNA"/>
</dbReference>
<organism evidence="13 15">
    <name type="scientific">Neospora caninum (strain Liverpool)</name>
    <dbReference type="NCBI Taxonomy" id="572307"/>
    <lineage>
        <taxon>Eukaryota</taxon>
        <taxon>Sar</taxon>
        <taxon>Alveolata</taxon>
        <taxon>Apicomplexa</taxon>
        <taxon>Conoidasida</taxon>
        <taxon>Coccidia</taxon>
        <taxon>Eucoccidiorida</taxon>
        <taxon>Eimeriorina</taxon>
        <taxon>Sarcocystidae</taxon>
        <taxon>Neospora</taxon>
    </lineage>
</organism>
<feature type="region of interest" description="Disordered" evidence="10">
    <location>
        <begin position="1"/>
        <end position="119"/>
    </location>
</feature>
<keyword evidence="15" id="KW-1185">Reference proteome</keyword>
<dbReference type="Pfam" id="PF07819">
    <property type="entry name" value="PGAP1"/>
    <property type="match status" value="1"/>
</dbReference>
<dbReference type="InterPro" id="IPR039529">
    <property type="entry name" value="PGAP1/BST1"/>
</dbReference>
<feature type="compositionally biased region" description="Gly residues" evidence="10">
    <location>
        <begin position="1754"/>
        <end position="1763"/>
    </location>
</feature>
<feature type="compositionally biased region" description="Basic and acidic residues" evidence="10">
    <location>
        <begin position="1404"/>
        <end position="1435"/>
    </location>
</feature>
<dbReference type="GeneID" id="13444120"/>
<gene>
    <name evidence="14" type="ORF">BN1204_020620</name>
    <name evidence="13" type="ORF">NCLIV_020620</name>
</gene>
<evidence type="ECO:0000313" key="13">
    <source>
        <dbReference type="EMBL" id="CBZ52275.1"/>
    </source>
</evidence>
<feature type="compositionally biased region" description="Polar residues" evidence="10">
    <location>
        <begin position="60"/>
        <end position="70"/>
    </location>
</feature>
<evidence type="ECO:0000256" key="5">
    <source>
        <dbReference type="ARBA" id="ARBA00022801"/>
    </source>
</evidence>
<sequence length="2133" mass="231722">MGVHGVSSSRLHSGTGSRLSGSSPQTDRTRGGLTPSSAKPGARSDSSEKQDTDEDLPSEDSWSVAATQADTEADTHEPRHIRAARKLCSPQPPHADRRRNEKTNLRAGKDETSLPEREQRGLTAPLRRTLHWLRQRATKIAFYVAIFAVAVILLSGLSPYYHGNHTRNLVRGSGRFPRVPLPNSHYGLLLVKLTGDQDPTPDFTRPINRAPRERPETTADPSNGAGEGPKEEEAGKIEYHPVLVVPGHRGDWRQVLPLGKILHDVAQKRNSASTEGNEADADEATEHHFFGTGHDEDQQRDDPAAQPKNSRLGRKTKVVYHVYVVDFHREPSAFHPAILDKQAEFVIQCIEKLQSLYVPAPTPGASPSLGPPLTLVGHSLGGTVVMRVLSKRGRIRSRVVDASKGLSESPGKTSTPSQCEPDLSSFSFLTTVLLSSPVGGHPFIQLSLPYRFFYRRLWQDFAEQFGVPVSKAAFSRARAAAGGASPDAGRGRAETYPLRERPETKPCLPSTTFLFSVVSGWIDEFVVPPSALPPLFRYRFSWKAPVDVVQKKDGSEADWPGGRARRSRLHFFPLLLPFSRDVHTRHTHDNLMWSRPPLLFVSHLFREQARFLATLRDAEQNAGEAHLAASERVSGTREDSKRAAQMLTATPDPAAVSPTPAAVRLSRAWAPLARRMVQRVDTLTVSPFATFLSPWVPPPSLASLKLLSTASSVSSATTPAANSLQSQAQVAETRGTAWEDGLSVRAVPVTASELETRLQTLVERVLAKARRCDGGLVPGQSDSQRVERGSGNASCGVQIGGTVGADTGLYRVVSSLSELASQPIVSPAPVVLFPLVAGARLPKTLADGPTDPGTSNGPSRTVDATSDEVGVRRPISAFPKSLFFGLKPSPLAPFQRSSEGDDYNEAALPLCRRQLNLEKNAGLSGESLDESVSSQISKYLDRLLARLEADNSLHCSSSGSCTAPSKVNALSASESDRAEPSNRMADSNSSHAFSSESLFPFALFVASPEAPALRASQGTPRFFFRFLPPSVSLFYPARACGWLLPPAAVPIGSTDPALAPAPEKLPTQNDASVLILLNMNARLPSARGRLASDEVAMPGERKTGMEEDIGLASQQSADSGMGPESLRSPGASVSLSPLPSSVSASFSASGAPLFQLSFSSLPFAFTKFLSYFPSVQFLLSLLIPMSVRIPLATLTSSSSPSSLLSTPSYLLLPSPSSLAFFFPYQYTTRVEFVRQPSASPHASLSPAPAAFSQDSSKRMYRILRALCRQLDVVLVAWEQPEAAAAALSGSPEVDGTPVSQFLYRGSGAQQQKFSMKEHCFLREGPDTLARRWGWPSGLAVEAVDGRRQAGEKADGTHHGVDLVTPWASIFQSWRRKQQFLDAESSPHIFAPRYMPPNATACTSEAKRREWREEEEIQKTFRDTSCKGDAPREEGGQRTAGTTEETAVPWLEDAKFIRDNTTPVLLLPLVHVDDASFSEELEDIMRSAEGARTAPAAPAAEDGESGVWTAELVVEATGSMLSFFRILLNLYISVFVAFLVSISCLLLVSCLLTPLSPQVGSVHEDGVGLPPGQTANSALRTTGASSGCPTNVQNDRFLAALQEGSVSVFRNSIAFRVPVSCGLLAVLSVVLVSYSHVFFAYFCHLHPRTDTEALAELSPSLVSSFLVPPSSYLLSMQASLPPLSLLFVLLGLAGAAFWLMLHVGRAICRILHLVCAGFAYVTAVSVSSLRARSAESEEEESFVGSLNAKRSHGTRGSGSTGGEKGYVVRKRKQDATPSVGISMGNGVASGQGSEKPRAADLETQRAGGEHSVGVWLVWVLASFLLRETVRQPHQAALIMFVIAVLGMLFLIAWERRTRRHATRIFSETNKEEHSDLGRGSEGRKTRIGIEQSREESQVTGWDLWRRRRCVLVLLWWQLLMCLLLDALPMGLAFWRLVGLHETAEGRLCQVADENNSLTAAMAESLYALRQTELDDSRQVWRLGLWVLSPSLQTFPISDVSDEFAVRYIKASSFSDRFNAFVSILRQEESLFQALSMCLALVPAIWLLSWLLLQLIQEKRRREKLSANAIGEGFGGAAKTPLAVKVQTAWQVVAALTLPTLAFWLSDGMQMVLSVNLLLQCIVFSLAELHVPACS</sequence>
<dbReference type="EMBL" id="LN714481">
    <property type="protein sequence ID" value="CEL66243.1"/>
    <property type="molecule type" value="Genomic_DNA"/>
</dbReference>
<dbReference type="GO" id="GO:0050185">
    <property type="term" value="F:phosphatidylinositol deacylase activity"/>
    <property type="evidence" value="ECO:0007669"/>
    <property type="project" value="TreeGrafter"/>
</dbReference>
<feature type="transmembrane region" description="Helical" evidence="11">
    <location>
        <begin position="1909"/>
        <end position="1933"/>
    </location>
</feature>
<feature type="transmembrane region" description="Helical" evidence="11">
    <location>
        <begin position="140"/>
        <end position="161"/>
    </location>
</feature>
<feature type="region of interest" description="Disordered" evidence="10">
    <location>
        <begin position="1776"/>
        <end position="1802"/>
    </location>
</feature>
<reference evidence="13" key="2">
    <citation type="submission" date="2011-03" db="EMBL/GenBank/DDBJ databases">
        <title>Comparative genomics and transcriptomics of Neospora caninum and Toxoplasma gondii.</title>
        <authorList>
            <person name="Reid A.J."/>
            <person name="Sohal A."/>
            <person name="Harris D."/>
            <person name="Quail M."/>
            <person name="Sanders M."/>
            <person name="Berriman M."/>
            <person name="Wastling J.M."/>
            <person name="Pain A."/>
        </authorList>
    </citation>
    <scope>NUCLEOTIDE SEQUENCE</scope>
    <source>
        <strain evidence="13">Liverpool</strain>
    </source>
</reference>
<keyword evidence="3" id="KW-0813">Transport</keyword>
<feature type="compositionally biased region" description="Polar residues" evidence="10">
    <location>
        <begin position="852"/>
        <end position="864"/>
    </location>
</feature>
<evidence type="ECO:0000256" key="6">
    <source>
        <dbReference type="ARBA" id="ARBA00022824"/>
    </source>
</evidence>
<dbReference type="eggNOG" id="ENOG502QZMM">
    <property type="taxonomic scope" value="Eukaryota"/>
</dbReference>
<accession>F0VEY1</accession>
<feature type="region of interest" description="Disordered" evidence="10">
    <location>
        <begin position="197"/>
        <end position="235"/>
    </location>
</feature>
<dbReference type="OrthoDB" id="348976at2759"/>
<dbReference type="GO" id="GO:0006505">
    <property type="term" value="P:GPI anchor metabolic process"/>
    <property type="evidence" value="ECO:0007669"/>
    <property type="project" value="TreeGrafter"/>
</dbReference>
<keyword evidence="5" id="KW-0378">Hydrolase</keyword>
<dbReference type="OMA" id="HIFAPRY"/>
<evidence type="ECO:0000256" key="11">
    <source>
        <dbReference type="SAM" id="Phobius"/>
    </source>
</evidence>
<evidence type="ECO:0000256" key="2">
    <source>
        <dbReference type="ARBA" id="ARBA00006931"/>
    </source>
</evidence>
<feature type="compositionally biased region" description="Basic and acidic residues" evidence="10">
    <location>
        <begin position="291"/>
        <end position="303"/>
    </location>
</feature>
<feature type="transmembrane region" description="Helical" evidence="11">
    <location>
        <begin position="1679"/>
        <end position="1700"/>
    </location>
</feature>
<dbReference type="VEuPathDB" id="ToxoDB:NCLIV_020620"/>
<evidence type="ECO:0000256" key="4">
    <source>
        <dbReference type="ARBA" id="ARBA00022692"/>
    </source>
</evidence>
<name>F0VEY1_NEOCL</name>
<feature type="compositionally biased region" description="Polar residues" evidence="10">
    <location>
        <begin position="955"/>
        <end position="973"/>
    </location>
</feature>
<protein>
    <submittedName>
        <fullName evidence="14">PGAP1 family protein</fullName>
    </submittedName>
</protein>
<comment type="similarity">
    <text evidence="2">Belongs to the GPI inositol-deacylase family.</text>
</comment>
<keyword evidence="4 11" id="KW-0812">Transmembrane</keyword>
<evidence type="ECO:0000313" key="15">
    <source>
        <dbReference type="Proteomes" id="UP000007494"/>
    </source>
</evidence>
<evidence type="ECO:0000256" key="3">
    <source>
        <dbReference type="ARBA" id="ARBA00022448"/>
    </source>
</evidence>
<keyword evidence="7" id="KW-0653">Protein transport</keyword>
<dbReference type="GO" id="GO:0005789">
    <property type="term" value="C:endoplasmic reticulum membrane"/>
    <property type="evidence" value="ECO:0007669"/>
    <property type="project" value="UniProtKB-SubCell"/>
</dbReference>
<dbReference type="RefSeq" id="XP_003882307.1">
    <property type="nucleotide sequence ID" value="XM_003882258.1"/>
</dbReference>
<evidence type="ECO:0000313" key="14">
    <source>
        <dbReference type="EMBL" id="CEL66243.1"/>
    </source>
</evidence>
<dbReference type="SUPFAM" id="SSF53474">
    <property type="entry name" value="alpha/beta-Hydrolases"/>
    <property type="match status" value="1"/>
</dbReference>
<proteinExistence type="inferred from homology"/>
<dbReference type="GO" id="GO:0006888">
    <property type="term" value="P:endoplasmic reticulum to Golgi vesicle-mediated transport"/>
    <property type="evidence" value="ECO:0007669"/>
    <property type="project" value="TreeGrafter"/>
</dbReference>
<reference evidence="13" key="1">
    <citation type="submission" date="2011-02" db="EMBL/GenBank/DDBJ databases">
        <authorList>
            <person name="Aslett M."/>
        </authorList>
    </citation>
    <scope>NUCLEOTIDE SEQUENCE</scope>
    <source>
        <strain evidence="13">Liverpool</strain>
    </source>
</reference>
<feature type="region of interest" description="Disordered" evidence="10">
    <location>
        <begin position="400"/>
        <end position="419"/>
    </location>
</feature>